<organism evidence="6 7">
    <name type="scientific">Secundilactobacillus collinoides DSM 20515 = JCM 1123</name>
    <dbReference type="NCBI Taxonomy" id="1423733"/>
    <lineage>
        <taxon>Bacteria</taxon>
        <taxon>Bacillati</taxon>
        <taxon>Bacillota</taxon>
        <taxon>Bacilli</taxon>
        <taxon>Lactobacillales</taxon>
        <taxon>Lactobacillaceae</taxon>
        <taxon>Secundilactobacillus</taxon>
    </lineage>
</organism>
<dbReference type="Proteomes" id="UP000051845">
    <property type="component" value="Unassembled WGS sequence"/>
</dbReference>
<dbReference type="InterPro" id="IPR018702">
    <property type="entry name" value="DUF2207"/>
</dbReference>
<accession>A0A0R2BD94</accession>
<feature type="domain" description="DUF2207" evidence="4">
    <location>
        <begin position="32"/>
        <end position="217"/>
    </location>
</feature>
<evidence type="ECO:0000259" key="4">
    <source>
        <dbReference type="Pfam" id="PF09972"/>
    </source>
</evidence>
<dbReference type="AlphaFoldDB" id="A0A0R2BD94"/>
<keyword evidence="2" id="KW-0812">Transmembrane</keyword>
<feature type="compositionally biased region" description="Gly residues" evidence="1">
    <location>
        <begin position="591"/>
        <end position="615"/>
    </location>
</feature>
<gene>
    <name evidence="6" type="ORF">FC82_GL000523</name>
</gene>
<dbReference type="RefSeq" id="WP_056996205.1">
    <property type="nucleotide sequence ID" value="NZ_AYYR01000013.1"/>
</dbReference>
<feature type="signal peptide" evidence="3">
    <location>
        <begin position="1"/>
        <end position="28"/>
    </location>
</feature>
<dbReference type="EMBL" id="AYYR01000013">
    <property type="protein sequence ID" value="KRM77278.1"/>
    <property type="molecule type" value="Genomic_DNA"/>
</dbReference>
<evidence type="ECO:0000256" key="2">
    <source>
        <dbReference type="SAM" id="Phobius"/>
    </source>
</evidence>
<feature type="region of interest" description="Disordered" evidence="1">
    <location>
        <begin position="586"/>
        <end position="615"/>
    </location>
</feature>
<evidence type="ECO:0000256" key="3">
    <source>
        <dbReference type="SAM" id="SignalP"/>
    </source>
</evidence>
<evidence type="ECO:0000313" key="7">
    <source>
        <dbReference type="Proteomes" id="UP000051845"/>
    </source>
</evidence>
<protein>
    <submittedName>
        <fullName evidence="6">Integral membrane protein</fullName>
    </submittedName>
</protein>
<feature type="domain" description="Predicted membrane protein YciQ-like C-terminal" evidence="5">
    <location>
        <begin position="296"/>
        <end position="541"/>
    </location>
</feature>
<dbReference type="STRING" id="33960.TY91_07755"/>
<evidence type="ECO:0000259" key="5">
    <source>
        <dbReference type="Pfam" id="PF20990"/>
    </source>
</evidence>
<dbReference type="InterPro" id="IPR048389">
    <property type="entry name" value="YciQ-like_C"/>
</dbReference>
<reference evidence="6 7" key="1">
    <citation type="journal article" date="2015" name="Genome Announc.">
        <title>Expanding the biotechnology potential of lactobacilli through comparative genomics of 213 strains and associated genera.</title>
        <authorList>
            <person name="Sun Z."/>
            <person name="Harris H.M."/>
            <person name="McCann A."/>
            <person name="Guo C."/>
            <person name="Argimon S."/>
            <person name="Zhang W."/>
            <person name="Yang X."/>
            <person name="Jeffery I.B."/>
            <person name="Cooney J.C."/>
            <person name="Kagawa T.F."/>
            <person name="Liu W."/>
            <person name="Song Y."/>
            <person name="Salvetti E."/>
            <person name="Wrobel A."/>
            <person name="Rasinkangas P."/>
            <person name="Parkhill J."/>
            <person name="Rea M.C."/>
            <person name="O'Sullivan O."/>
            <person name="Ritari J."/>
            <person name="Douillard F.P."/>
            <person name="Paul Ross R."/>
            <person name="Yang R."/>
            <person name="Briner A.E."/>
            <person name="Felis G.E."/>
            <person name="de Vos W.M."/>
            <person name="Barrangou R."/>
            <person name="Klaenhammer T.R."/>
            <person name="Caufield P.W."/>
            <person name="Cui Y."/>
            <person name="Zhang H."/>
            <person name="O'Toole P.W."/>
        </authorList>
    </citation>
    <scope>NUCLEOTIDE SEQUENCE [LARGE SCALE GENOMIC DNA]</scope>
    <source>
        <strain evidence="6 7">DSM 20515</strain>
    </source>
</reference>
<keyword evidence="3" id="KW-0732">Signal</keyword>
<evidence type="ECO:0000313" key="6">
    <source>
        <dbReference type="EMBL" id="KRM77278.1"/>
    </source>
</evidence>
<comment type="caution">
    <text evidence="6">The sequence shown here is derived from an EMBL/GenBank/DDBJ whole genome shotgun (WGS) entry which is preliminary data.</text>
</comment>
<dbReference type="Pfam" id="PF09972">
    <property type="entry name" value="DUF2207"/>
    <property type="match status" value="1"/>
</dbReference>
<keyword evidence="2" id="KW-1133">Transmembrane helix</keyword>
<feature type="transmembrane region" description="Helical" evidence="2">
    <location>
        <begin position="253"/>
        <end position="276"/>
    </location>
</feature>
<feature type="transmembrane region" description="Helical" evidence="2">
    <location>
        <begin position="459"/>
        <end position="477"/>
    </location>
</feature>
<proteinExistence type="predicted"/>
<dbReference type="PATRIC" id="fig|1423733.4.peg.545"/>
<name>A0A0R2BD94_SECCO</name>
<feature type="transmembrane region" description="Helical" evidence="2">
    <location>
        <begin position="431"/>
        <end position="453"/>
    </location>
</feature>
<keyword evidence="2" id="KW-0472">Membrane</keyword>
<dbReference type="Pfam" id="PF20990">
    <property type="entry name" value="DUF2207_C"/>
    <property type="match status" value="1"/>
</dbReference>
<feature type="chain" id="PRO_5006415321" evidence="3">
    <location>
        <begin position="29"/>
        <end position="615"/>
    </location>
</feature>
<sequence length="615" mass="68029">MKQRHLEVLVAIVVSLITMGITTNQAHARDYTIDRYRVNINVQKDGNAELTQKITYDFNGDFNGVYYNQDTSGIDGLKSPSVAVIQNGQTTALTHNNSAQPNTYQTTDTSSNYRFKVFYPASNQKVTFQYRYQLDGVITNYIDTAQLNWKIIGSKWDVALNNVKIKIALPAKNISQLQAWTHGPLSGHTNVNKQAGTVTMTVNHVAANTFVESHLLFPTRVTSANTKTNNTRHLKKAQQQEATLAKQANQKRFWAKAIPLILGILVLVLGVAHYLYQLSWFRKNPAQHIIDQPEVHNYEIPPYDAVTSQVLLSRDDPTDKAFSAWLMELAAAGEITIEQTDGQPQTYRLTETAKLTPAHHANDMLRFIFDQVGDADNNGNRTVTLDQINHYEGPNGNNLYDHFSTWQSDIYRGVSGMELFNLANQNVKTHAWLLIFINGALALGGFLAFGFVASSLWLAIGWLLSAILLILSLFTGIRRMWRLSPYTQEGEDIVAPIQGFKDMLNDIGHFDRSQVGDLILWEQILPYAVAFGLAKKVVKALQANFTDAELQTGLAFYYPLFFYGVGFNDSFAGQFNNDFSTNVGRTEGSSTTGGSGGFSGGSSGGFGGGSGGGAF</sequence>
<evidence type="ECO:0000256" key="1">
    <source>
        <dbReference type="SAM" id="MobiDB-lite"/>
    </source>
</evidence>